<dbReference type="EMBL" id="AZTB01000043">
    <property type="protein sequence ID" value="KGG80038.1"/>
    <property type="molecule type" value="Genomic_DNA"/>
</dbReference>
<dbReference type="InterPro" id="IPR050571">
    <property type="entry name" value="Class-IV_PLP-Dep_Aminotrnsfr"/>
</dbReference>
<dbReference type="Gene3D" id="3.20.10.10">
    <property type="entry name" value="D-amino Acid Aminotransferase, subunit A, domain 2"/>
    <property type="match status" value="1"/>
</dbReference>
<gene>
    <name evidence="6" type="ORF">Y919_08525</name>
</gene>
<evidence type="ECO:0000313" key="7">
    <source>
        <dbReference type="Proteomes" id="UP000029622"/>
    </source>
</evidence>
<dbReference type="RefSeq" id="WP_035163986.1">
    <property type="nucleotide sequence ID" value="NZ_AZTB01000043.1"/>
</dbReference>
<dbReference type="AlphaFoldDB" id="A0A096BH37"/>
<dbReference type="PANTHER" id="PTHR42743">
    <property type="entry name" value="AMINO-ACID AMINOTRANSFERASE"/>
    <property type="match status" value="1"/>
</dbReference>
<dbReference type="InterPro" id="IPR036038">
    <property type="entry name" value="Aminotransferase-like"/>
</dbReference>
<dbReference type="GO" id="GO:0003824">
    <property type="term" value="F:catalytic activity"/>
    <property type="evidence" value="ECO:0007669"/>
    <property type="project" value="InterPro"/>
</dbReference>
<dbReference type="InterPro" id="IPR001544">
    <property type="entry name" value="Aminotrans_IV"/>
</dbReference>
<dbReference type="PROSITE" id="PS00770">
    <property type="entry name" value="AA_TRANSFER_CLASS_4"/>
    <property type="match status" value="1"/>
</dbReference>
<evidence type="ECO:0000256" key="2">
    <source>
        <dbReference type="ARBA" id="ARBA00009320"/>
    </source>
</evidence>
<dbReference type="GO" id="GO:0008652">
    <property type="term" value="P:amino acid biosynthetic process"/>
    <property type="evidence" value="ECO:0007669"/>
    <property type="project" value="UniProtKB-ARBA"/>
</dbReference>
<evidence type="ECO:0000256" key="5">
    <source>
        <dbReference type="RuleBase" id="RU004516"/>
    </source>
</evidence>
<evidence type="ECO:0000256" key="4">
    <source>
        <dbReference type="RuleBase" id="RU004106"/>
    </source>
</evidence>
<protein>
    <recommendedName>
        <fullName evidence="8">Aminotransferase class IV</fullName>
    </recommendedName>
</protein>
<dbReference type="InterPro" id="IPR018300">
    <property type="entry name" value="Aminotrans_IV_CS"/>
</dbReference>
<dbReference type="InterPro" id="IPR043131">
    <property type="entry name" value="BCAT-like_N"/>
</dbReference>
<reference evidence="6 7" key="1">
    <citation type="submission" date="2013-12" db="EMBL/GenBank/DDBJ databases">
        <title>Draft genome sequence of Caloranaerobacter sp. H53214.</title>
        <authorList>
            <person name="Jiang L.J."/>
            <person name="Shao Z.Z."/>
            <person name="Long M.N."/>
        </authorList>
    </citation>
    <scope>NUCLEOTIDE SEQUENCE [LARGE SCALE GENOMIC DNA]</scope>
    <source>
        <strain evidence="6 7">H53214</strain>
    </source>
</reference>
<dbReference type="InterPro" id="IPR043132">
    <property type="entry name" value="BCAT-like_C"/>
</dbReference>
<dbReference type="Gene3D" id="3.30.470.10">
    <property type="match status" value="1"/>
</dbReference>
<dbReference type="FunFam" id="3.20.10.10:FF:000002">
    <property type="entry name" value="D-alanine aminotransferase"/>
    <property type="match status" value="1"/>
</dbReference>
<dbReference type="CDD" id="cd00449">
    <property type="entry name" value="PLPDE_IV"/>
    <property type="match status" value="1"/>
</dbReference>
<sequence>MRRKATENSELFKFGIGVFETIKIYKGIPILLKEHLDRMYNSVNELNIKFNIPYEELEKKVYEYVKNYDYKALRITVFDEGYNFMIRDIPYKDEDYNRGYKLNIAPIRRGKSFIYRHKTVNYFENIYLKRLALREGFDESLIVNTDEKILEGTMTNIFFIRGNKVFTPELSLNILPGIMRKEVIKTAKNIGIEVNECIIDIGDLSKFDFAFITNSLMDVLRVREIGDITYDEDNEIFYKLRAALEEKFYGRFKNC</sequence>
<dbReference type="Proteomes" id="UP000029622">
    <property type="component" value="Unassembled WGS sequence"/>
</dbReference>
<dbReference type="GO" id="GO:0005829">
    <property type="term" value="C:cytosol"/>
    <property type="evidence" value="ECO:0007669"/>
    <property type="project" value="TreeGrafter"/>
</dbReference>
<evidence type="ECO:0008006" key="8">
    <source>
        <dbReference type="Google" id="ProtNLM"/>
    </source>
</evidence>
<organism evidence="6 7">
    <name type="scientific">Caloranaerobacter azorensis H53214</name>
    <dbReference type="NCBI Taxonomy" id="1156417"/>
    <lineage>
        <taxon>Bacteria</taxon>
        <taxon>Bacillati</taxon>
        <taxon>Bacillota</taxon>
        <taxon>Tissierellia</taxon>
        <taxon>Tissierellales</taxon>
        <taxon>Thermohalobacteraceae</taxon>
        <taxon>Caloranaerobacter</taxon>
    </lineage>
</organism>
<name>A0A096BH37_9FIRM</name>
<dbReference type="GO" id="GO:0046394">
    <property type="term" value="P:carboxylic acid biosynthetic process"/>
    <property type="evidence" value="ECO:0007669"/>
    <property type="project" value="UniProtKB-ARBA"/>
</dbReference>
<evidence type="ECO:0000256" key="3">
    <source>
        <dbReference type="ARBA" id="ARBA00022898"/>
    </source>
</evidence>
<proteinExistence type="inferred from homology"/>
<evidence type="ECO:0000313" key="6">
    <source>
        <dbReference type="EMBL" id="KGG80038.1"/>
    </source>
</evidence>
<keyword evidence="3 5" id="KW-0663">Pyridoxal phosphate</keyword>
<dbReference type="SUPFAM" id="SSF56752">
    <property type="entry name" value="D-aminoacid aminotransferase-like PLP-dependent enzymes"/>
    <property type="match status" value="1"/>
</dbReference>
<comment type="similarity">
    <text evidence="2 4">Belongs to the class-IV pyridoxal-phosphate-dependent aminotransferase family.</text>
</comment>
<comment type="cofactor">
    <cofactor evidence="1 5">
        <name>pyridoxal 5'-phosphate</name>
        <dbReference type="ChEBI" id="CHEBI:597326"/>
    </cofactor>
</comment>
<comment type="caution">
    <text evidence="6">The sequence shown here is derived from an EMBL/GenBank/DDBJ whole genome shotgun (WGS) entry which is preliminary data.</text>
</comment>
<evidence type="ECO:0000256" key="1">
    <source>
        <dbReference type="ARBA" id="ARBA00001933"/>
    </source>
</evidence>
<dbReference type="PANTHER" id="PTHR42743:SF11">
    <property type="entry name" value="AMINODEOXYCHORISMATE LYASE"/>
    <property type="match status" value="1"/>
</dbReference>
<dbReference type="STRING" id="1156417.Y919_08525"/>
<accession>A0A096BH37</accession>
<dbReference type="Pfam" id="PF01063">
    <property type="entry name" value="Aminotran_4"/>
    <property type="match status" value="1"/>
</dbReference>